<evidence type="ECO:0000256" key="4">
    <source>
        <dbReference type="SAM" id="MobiDB-lite"/>
    </source>
</evidence>
<dbReference type="PANTHER" id="PTHR22847:SF637">
    <property type="entry name" value="WD REPEAT DOMAIN 5B"/>
    <property type="match status" value="1"/>
</dbReference>
<dbReference type="GO" id="GO:0005634">
    <property type="term" value="C:nucleus"/>
    <property type="evidence" value="ECO:0007669"/>
    <property type="project" value="TreeGrafter"/>
</dbReference>
<dbReference type="KEGG" id="bnn:FOA43_004670"/>
<evidence type="ECO:0000256" key="2">
    <source>
        <dbReference type="ARBA" id="ARBA00022737"/>
    </source>
</evidence>
<feature type="domain" description="F-box" evidence="5">
    <location>
        <begin position="235"/>
        <end position="283"/>
    </location>
</feature>
<gene>
    <name evidence="6" type="ORF">FOA43_004670</name>
</gene>
<dbReference type="SUPFAM" id="SSF50978">
    <property type="entry name" value="WD40 repeat-like"/>
    <property type="match status" value="1"/>
</dbReference>
<reference evidence="6" key="1">
    <citation type="submission" date="2020-10" db="EMBL/GenBank/DDBJ databases">
        <authorList>
            <person name="Roach M.J.R."/>
        </authorList>
    </citation>
    <scope>NUCLEOTIDE SEQUENCE</scope>
    <source>
        <strain evidence="6">CBS 1945</strain>
    </source>
</reference>
<organism evidence="6 7">
    <name type="scientific">Eeniella nana</name>
    <name type="common">Yeast</name>
    <name type="synonym">Brettanomyces nanus</name>
    <dbReference type="NCBI Taxonomy" id="13502"/>
    <lineage>
        <taxon>Eukaryota</taxon>
        <taxon>Fungi</taxon>
        <taxon>Dikarya</taxon>
        <taxon>Ascomycota</taxon>
        <taxon>Saccharomycotina</taxon>
        <taxon>Pichiomycetes</taxon>
        <taxon>Pichiales</taxon>
        <taxon>Pichiaceae</taxon>
        <taxon>Brettanomyces</taxon>
    </lineage>
</organism>
<dbReference type="PANTHER" id="PTHR22847">
    <property type="entry name" value="WD40 REPEAT PROTEIN"/>
    <property type="match status" value="1"/>
</dbReference>
<dbReference type="GeneID" id="62198070"/>
<proteinExistence type="predicted"/>
<dbReference type="Gene3D" id="2.130.10.10">
    <property type="entry name" value="YVTN repeat-like/Quinoprotein amine dehydrogenase"/>
    <property type="match status" value="1"/>
</dbReference>
<dbReference type="PROSITE" id="PS00678">
    <property type="entry name" value="WD_REPEATS_1"/>
    <property type="match status" value="3"/>
</dbReference>
<dbReference type="EMBL" id="CP064815">
    <property type="protein sequence ID" value="QPG77262.1"/>
    <property type="molecule type" value="Genomic_DNA"/>
</dbReference>
<feature type="repeat" description="WD" evidence="3">
    <location>
        <begin position="500"/>
        <end position="539"/>
    </location>
</feature>
<dbReference type="AlphaFoldDB" id="A0A875SC47"/>
<dbReference type="OrthoDB" id="190105at2759"/>
<dbReference type="SMART" id="SM00320">
    <property type="entry name" value="WD40"/>
    <property type="match status" value="7"/>
</dbReference>
<dbReference type="RefSeq" id="XP_038780827.1">
    <property type="nucleotide sequence ID" value="XM_038924899.1"/>
</dbReference>
<dbReference type="InterPro" id="IPR015943">
    <property type="entry name" value="WD40/YVTN_repeat-like_dom_sf"/>
</dbReference>
<protein>
    <recommendedName>
        <fullName evidence="5">F-box domain-containing protein</fullName>
    </recommendedName>
</protein>
<sequence length="708" mass="79066">MYYFSFEFIVGALSRTKELFTDMSFDYPLQQVDVSEVFARDDAGAMAEKFADGSVSPSVKRSECKQVLSEDTVVATPGRKRPSSARKADDSDQRDVVMKDVDDADTDKTVLDTEEEAEGLSPPAKKRLLAPSISTHGVGSESGGSLLPLPSPSASPTQSDSVQDVFGSKDITLRTADVSEGSLNDSQKVQQIYKLIQNLSPGSLQAKYALWMLLQRTDRATLSSLQKTIRQALRKDIVQSLPSEIAYKIFAQFDFRTLLRTSEVCRGWVTLSQDGSADFWKNMLFRDNLVKSEVEYEAEKSWIHKLRPMLTPGSLAKLLYKRRMMIGRRWKNTAFQPRRITLPGQGLNVITCLQFDEDKIAAGSDDSSITIYDTQTGKLRTVLSGHNGGVWAMKYYKNTLASGSTDRTVRIWNIKRGKCTHIFRGHISTVRCLDIIEPRQIGTDDLGRPIVYPKDPLLITGSRDATLFVWKLPLAGEDDPVSDEPIDLDEHSNKYLIRVLKGHTGSVRAVTGYANILISGSYDTSARVWDLRTGECKFVLSGHADRIYSCVYDVDRNQCYTGSVDNTVRIWDLSTGKCKSILEGHQMLVGLITSSKHSLVSAAADWTVRIWDPDTGQPRSVLRGHNSAITCVQNDDYVIISGSQGMLKLWNAQTGEFIRDLLNDVDGAVWQAKFDYRRCIAAVQKDRRTCIEILDFCPPGTDYWAMGQ</sequence>
<dbReference type="PROSITE" id="PS50181">
    <property type="entry name" value="FBOX"/>
    <property type="match status" value="1"/>
</dbReference>
<dbReference type="InterPro" id="IPR019775">
    <property type="entry name" value="WD40_repeat_CS"/>
</dbReference>
<dbReference type="GO" id="GO:1990234">
    <property type="term" value="C:transferase complex"/>
    <property type="evidence" value="ECO:0007669"/>
    <property type="project" value="UniProtKB-ARBA"/>
</dbReference>
<feature type="repeat" description="WD" evidence="3">
    <location>
        <begin position="383"/>
        <end position="422"/>
    </location>
</feature>
<keyword evidence="2" id="KW-0677">Repeat</keyword>
<name>A0A875SC47_EENNA</name>
<evidence type="ECO:0000256" key="1">
    <source>
        <dbReference type="ARBA" id="ARBA00022574"/>
    </source>
</evidence>
<dbReference type="CDD" id="cd00200">
    <property type="entry name" value="WD40"/>
    <property type="match status" value="1"/>
</dbReference>
<evidence type="ECO:0000313" key="7">
    <source>
        <dbReference type="Proteomes" id="UP000662931"/>
    </source>
</evidence>
<dbReference type="InterPro" id="IPR001680">
    <property type="entry name" value="WD40_rpt"/>
</dbReference>
<dbReference type="PROSITE" id="PS50294">
    <property type="entry name" value="WD_REPEATS_REGION"/>
    <property type="match status" value="3"/>
</dbReference>
<accession>A0A875SC47</accession>
<evidence type="ECO:0000259" key="5">
    <source>
        <dbReference type="PROSITE" id="PS50181"/>
    </source>
</evidence>
<dbReference type="Gene3D" id="1.20.1280.50">
    <property type="match status" value="1"/>
</dbReference>
<feature type="region of interest" description="Disordered" evidence="4">
    <location>
        <begin position="74"/>
        <end position="162"/>
    </location>
</feature>
<keyword evidence="7" id="KW-1185">Reference proteome</keyword>
<feature type="repeat" description="WD" evidence="3">
    <location>
        <begin position="540"/>
        <end position="581"/>
    </location>
</feature>
<feature type="compositionally biased region" description="Low complexity" evidence="4">
    <location>
        <begin position="143"/>
        <end position="156"/>
    </location>
</feature>
<dbReference type="InterPro" id="IPR036322">
    <property type="entry name" value="WD40_repeat_dom_sf"/>
</dbReference>
<dbReference type="SUPFAM" id="SSF81383">
    <property type="entry name" value="F-box domain"/>
    <property type="match status" value="1"/>
</dbReference>
<dbReference type="Pfam" id="PF12937">
    <property type="entry name" value="F-box-like"/>
    <property type="match status" value="1"/>
</dbReference>
<feature type="compositionally biased region" description="Basic and acidic residues" evidence="4">
    <location>
        <begin position="86"/>
        <end position="111"/>
    </location>
</feature>
<dbReference type="PRINTS" id="PR00320">
    <property type="entry name" value="GPROTEINBRPT"/>
</dbReference>
<dbReference type="InterPro" id="IPR001810">
    <property type="entry name" value="F-box_dom"/>
</dbReference>
<keyword evidence="1 3" id="KW-0853">WD repeat</keyword>
<evidence type="ECO:0000313" key="6">
    <source>
        <dbReference type="EMBL" id="QPG77262.1"/>
    </source>
</evidence>
<dbReference type="Proteomes" id="UP000662931">
    <property type="component" value="Chromosome 4"/>
</dbReference>
<dbReference type="InterPro" id="IPR036047">
    <property type="entry name" value="F-box-like_dom_sf"/>
</dbReference>
<dbReference type="Pfam" id="PF00400">
    <property type="entry name" value="WD40"/>
    <property type="match status" value="7"/>
</dbReference>
<feature type="repeat" description="WD" evidence="3">
    <location>
        <begin position="622"/>
        <end position="660"/>
    </location>
</feature>
<dbReference type="PROSITE" id="PS50082">
    <property type="entry name" value="WD_REPEATS_2"/>
    <property type="match status" value="5"/>
</dbReference>
<feature type="repeat" description="WD" evidence="3">
    <location>
        <begin position="582"/>
        <end position="621"/>
    </location>
</feature>
<dbReference type="InterPro" id="IPR020472">
    <property type="entry name" value="WD40_PAC1"/>
</dbReference>
<dbReference type="SMART" id="SM00256">
    <property type="entry name" value="FBOX"/>
    <property type="match status" value="1"/>
</dbReference>
<evidence type="ECO:0000256" key="3">
    <source>
        <dbReference type="PROSITE-ProRule" id="PRU00221"/>
    </source>
</evidence>